<dbReference type="SUPFAM" id="SSF53335">
    <property type="entry name" value="S-adenosyl-L-methionine-dependent methyltransferases"/>
    <property type="match status" value="1"/>
</dbReference>
<organism evidence="1 2">
    <name type="scientific">Polycladomyces subterraneus</name>
    <dbReference type="NCBI Taxonomy" id="1016997"/>
    <lineage>
        <taxon>Bacteria</taxon>
        <taxon>Bacillati</taxon>
        <taxon>Bacillota</taxon>
        <taxon>Bacilli</taxon>
        <taxon>Bacillales</taxon>
        <taxon>Thermoactinomycetaceae</taxon>
        <taxon>Polycladomyces</taxon>
    </lineage>
</organism>
<dbReference type="InterPro" id="IPR029063">
    <property type="entry name" value="SAM-dependent_MTases_sf"/>
</dbReference>
<dbReference type="Proteomes" id="UP001174196">
    <property type="component" value="Unassembled WGS sequence"/>
</dbReference>
<protein>
    <recommendedName>
        <fullName evidence="3">SAM-dependent methyltransferase</fullName>
    </recommendedName>
</protein>
<dbReference type="EMBL" id="JANRHH010000041">
    <property type="protein sequence ID" value="MDN4594565.1"/>
    <property type="molecule type" value="Genomic_DNA"/>
</dbReference>
<evidence type="ECO:0008006" key="3">
    <source>
        <dbReference type="Google" id="ProtNLM"/>
    </source>
</evidence>
<dbReference type="RefSeq" id="WP_301239309.1">
    <property type="nucleotide sequence ID" value="NZ_JANRHH010000041.1"/>
</dbReference>
<gene>
    <name evidence="1" type="ORF">NWF35_11785</name>
</gene>
<evidence type="ECO:0000313" key="2">
    <source>
        <dbReference type="Proteomes" id="UP001174196"/>
    </source>
</evidence>
<proteinExistence type="predicted"/>
<accession>A0ABT8IP92</accession>
<name>A0ABT8IP92_9BACL</name>
<sequence length="67" mass="7515">MGFIDKFSEQFRKPGGFWGHVVGMLMAATTGSRNEWTLSLLDIRPEDRILEIGYGPGVGIFQASRRI</sequence>
<keyword evidence="2" id="KW-1185">Reference proteome</keyword>
<reference evidence="1" key="1">
    <citation type="submission" date="2022-08" db="EMBL/GenBank/DDBJ databases">
        <title>Polycladomyces zharkentsis sp. nov., a novel thermophilic CMC and starch-degrading bacterium isolated from a geothermal spring in Kazakhstan.</title>
        <authorList>
            <person name="Mashzhan A."/>
            <person name="Kistaubaeva A."/>
            <person name="Javier-Lopez R."/>
            <person name="Birkeland N.-K."/>
        </authorList>
    </citation>
    <scope>NUCLEOTIDE SEQUENCE</scope>
    <source>
        <strain evidence="1">KSR 13</strain>
    </source>
</reference>
<comment type="caution">
    <text evidence="1">The sequence shown here is derived from an EMBL/GenBank/DDBJ whole genome shotgun (WGS) entry which is preliminary data.</text>
</comment>
<evidence type="ECO:0000313" key="1">
    <source>
        <dbReference type="EMBL" id="MDN4594565.1"/>
    </source>
</evidence>